<dbReference type="Proteomes" id="UP000050511">
    <property type="component" value="Unassembled WGS sequence"/>
</dbReference>
<gene>
    <name evidence="2" type="ORF">WJL_0965</name>
</gene>
<dbReference type="RefSeq" id="WP_022638356.1">
    <property type="nucleotide sequence ID" value="NZ_AUTE01000019.1"/>
</dbReference>
<proteinExistence type="predicted"/>
<feature type="domain" description="Siphovirus-type tail component RIFT-related" evidence="1">
    <location>
        <begin position="10"/>
        <end position="127"/>
    </location>
</feature>
<organism evidence="2 3">
    <name type="scientific">Lactiplantibacillus plantarum WJL</name>
    <dbReference type="NCBI Taxonomy" id="1350466"/>
    <lineage>
        <taxon>Bacteria</taxon>
        <taxon>Bacillati</taxon>
        <taxon>Bacillota</taxon>
        <taxon>Bacilli</taxon>
        <taxon>Lactobacillales</taxon>
        <taxon>Lactobacillaceae</taxon>
        <taxon>Lactiplantibacillus</taxon>
    </lineage>
</organism>
<dbReference type="EMBL" id="LKLZ01000003">
    <property type="protein sequence ID" value="KPN43892.1"/>
    <property type="molecule type" value="Genomic_DNA"/>
</dbReference>
<evidence type="ECO:0000313" key="3">
    <source>
        <dbReference type="Proteomes" id="UP000050511"/>
    </source>
</evidence>
<evidence type="ECO:0000313" key="2">
    <source>
        <dbReference type="EMBL" id="KPN43892.1"/>
    </source>
</evidence>
<name>A0A837P5G6_LACPN</name>
<dbReference type="AlphaFoldDB" id="A0A837P5G6"/>
<accession>A0A837P5G6</accession>
<protein>
    <submittedName>
        <fullName evidence="2">Phage tail fiber</fullName>
    </submittedName>
</protein>
<dbReference type="InterPro" id="IPR008841">
    <property type="entry name" value="Siphovirus-type_tail_N"/>
</dbReference>
<dbReference type="Pfam" id="PF05709">
    <property type="entry name" value="Sipho_tail"/>
    <property type="match status" value="1"/>
</dbReference>
<comment type="caution">
    <text evidence="2">The sequence shown here is derived from an EMBL/GenBank/DDBJ whole genome shotgun (WGS) entry which is preliminary data.</text>
</comment>
<reference evidence="2 3" key="1">
    <citation type="submission" date="2015-10" db="EMBL/GenBank/DDBJ databases">
        <title>Resequencing of Lactobacillus plantarum WJL strain genome.</title>
        <authorList>
            <person name="Martino M.E."/>
        </authorList>
    </citation>
    <scope>NUCLEOTIDE SEQUENCE [LARGE SCALE GENOMIC DNA]</scope>
    <source>
        <strain evidence="2 3">WJL</strain>
    </source>
</reference>
<sequence>MSSIVIQKMDGTVYDLEKLGIRVISFDPPGPNYQHTFTQMSEYSAVLTDTQMQQTTIPLVFKVNAADNYDYELKRMRVLKVFAGYEPFYIINRRIAYLRWKVVPESYTYARQSNYWGTQAITVNLTCIDGAAETVLTSLDKGFLNGFGMSASLVSVPKYEFTNQVNFTIWNGSTIPLRAEEHPVLITLDCTANKAVTITNQTTSQNLTVTMPLTKGKPLQIYGLKMVVGGTSVFSKSNHGYLDFAPGDNKLTVSGTNDFTISFKTHFYY</sequence>
<evidence type="ECO:0000259" key="1">
    <source>
        <dbReference type="Pfam" id="PF05709"/>
    </source>
</evidence>